<reference evidence="2 3" key="2">
    <citation type="submission" date="2020-03" db="EMBL/GenBank/DDBJ databases">
        <authorList>
            <person name="Ichikawa N."/>
            <person name="Kimura A."/>
            <person name="Kitahashi Y."/>
            <person name="Uohara A."/>
        </authorList>
    </citation>
    <scope>NUCLEOTIDE SEQUENCE [LARGE SCALE GENOMIC DNA]</scope>
    <source>
        <strain evidence="2 3">NBRC 105367</strain>
    </source>
</reference>
<proteinExistence type="predicted"/>
<reference evidence="2 3" key="1">
    <citation type="submission" date="2020-03" db="EMBL/GenBank/DDBJ databases">
        <title>Whole genome shotgun sequence of Phytohabitans suffuscus NBRC 105367.</title>
        <authorList>
            <person name="Komaki H."/>
            <person name="Tamura T."/>
        </authorList>
    </citation>
    <scope>NUCLEOTIDE SEQUENCE [LARGE SCALE GENOMIC DNA]</scope>
    <source>
        <strain evidence="2 3">NBRC 105367</strain>
    </source>
</reference>
<dbReference type="GO" id="GO:0016787">
    <property type="term" value="F:hydrolase activity"/>
    <property type="evidence" value="ECO:0007669"/>
    <property type="project" value="UniProtKB-KW"/>
</dbReference>
<dbReference type="SUPFAM" id="SSF53474">
    <property type="entry name" value="alpha/beta-Hydrolases"/>
    <property type="match status" value="1"/>
</dbReference>
<dbReference type="PRINTS" id="PR00412">
    <property type="entry name" value="EPOXHYDRLASE"/>
</dbReference>
<dbReference type="InterPro" id="IPR029058">
    <property type="entry name" value="AB_hydrolase_fold"/>
</dbReference>
<name>A0A6F8YY61_9ACTN</name>
<accession>A0A6F8YY61</accession>
<dbReference type="Proteomes" id="UP000503011">
    <property type="component" value="Chromosome"/>
</dbReference>
<dbReference type="Gene3D" id="3.40.50.1820">
    <property type="entry name" value="alpha/beta hydrolase"/>
    <property type="match status" value="1"/>
</dbReference>
<keyword evidence="2" id="KW-0378">Hydrolase</keyword>
<dbReference type="PRINTS" id="PR00111">
    <property type="entry name" value="ABHYDROLASE"/>
</dbReference>
<keyword evidence="3" id="KW-1185">Reference proteome</keyword>
<dbReference type="InterPro" id="IPR000639">
    <property type="entry name" value="Epox_hydrolase-like"/>
</dbReference>
<dbReference type="PANTHER" id="PTHR46438">
    <property type="entry name" value="ALPHA/BETA-HYDROLASES SUPERFAMILY PROTEIN"/>
    <property type="match status" value="1"/>
</dbReference>
<sequence>MGWHSRRVRVDGAVTHYLEAGDGPPLVLLHGGEYGAAAEVTWERCIPALAAHHRVVAPDLLGYGHSDKLRDMRGQRRRFVAQVAGLVDTLCLGPARFVGTSLSARLLLDQAASASPQWPIEAMVVVGIGLHPPDGAAARTLAEYDGTLDGLRPLMKVLFADPSFADDEDYLRRRYAFCDIPGAWEFGAASRLRRPGAGRPASRPGGPPPYGAISVPTMLVVGEHDALVPAASAVALKDSIPGVRAVTIAGAGHYPQIERTDEFLAAVSGFLR</sequence>
<dbReference type="KEGG" id="psuu:Psuf_083190"/>
<dbReference type="AlphaFoldDB" id="A0A6F8YY61"/>
<evidence type="ECO:0000313" key="2">
    <source>
        <dbReference type="EMBL" id="BCB91006.1"/>
    </source>
</evidence>
<dbReference type="EMBL" id="AP022871">
    <property type="protein sequence ID" value="BCB91006.1"/>
    <property type="molecule type" value="Genomic_DNA"/>
</dbReference>
<dbReference type="Pfam" id="PF12697">
    <property type="entry name" value="Abhydrolase_6"/>
    <property type="match status" value="1"/>
</dbReference>
<dbReference type="InterPro" id="IPR000073">
    <property type="entry name" value="AB_hydrolase_1"/>
</dbReference>
<gene>
    <name evidence="2" type="ORF">Psuf_083190</name>
</gene>
<protein>
    <submittedName>
        <fullName evidence="2">Alpha/beta hydrolase</fullName>
    </submittedName>
</protein>
<dbReference type="RefSeq" id="WP_173163633.1">
    <property type="nucleotide sequence ID" value="NZ_AP022871.1"/>
</dbReference>
<dbReference type="PANTHER" id="PTHR46438:SF11">
    <property type="entry name" value="LIPASE-RELATED"/>
    <property type="match status" value="1"/>
</dbReference>
<evidence type="ECO:0000259" key="1">
    <source>
        <dbReference type="Pfam" id="PF12697"/>
    </source>
</evidence>
<organism evidence="2 3">
    <name type="scientific">Phytohabitans suffuscus</name>
    <dbReference type="NCBI Taxonomy" id="624315"/>
    <lineage>
        <taxon>Bacteria</taxon>
        <taxon>Bacillati</taxon>
        <taxon>Actinomycetota</taxon>
        <taxon>Actinomycetes</taxon>
        <taxon>Micromonosporales</taxon>
        <taxon>Micromonosporaceae</taxon>
    </lineage>
</organism>
<evidence type="ECO:0000313" key="3">
    <source>
        <dbReference type="Proteomes" id="UP000503011"/>
    </source>
</evidence>
<feature type="domain" description="AB hydrolase-1" evidence="1">
    <location>
        <begin position="26"/>
        <end position="266"/>
    </location>
</feature>